<dbReference type="InterPro" id="IPR010982">
    <property type="entry name" value="Lambda_DNA-bd_dom_sf"/>
</dbReference>
<dbReference type="SMART" id="SM00530">
    <property type="entry name" value="HTH_XRE"/>
    <property type="match status" value="1"/>
</dbReference>
<gene>
    <name evidence="2" type="ORF">LOKVESSMR4R_01548</name>
</gene>
<evidence type="ECO:0000259" key="1">
    <source>
        <dbReference type="PROSITE" id="PS50943"/>
    </source>
</evidence>
<reference evidence="2 3" key="1">
    <citation type="submission" date="2017-05" db="EMBL/GenBank/DDBJ databases">
        <title>Genome Sequence of Loktanella vestfoldensis Strain SMR4r Isolated from a Culture of the Diatom Skeletonema marinoi.</title>
        <authorList>
            <person name="Topel M."/>
            <person name="Pinder M.I.M."/>
            <person name="Johansson O.N."/>
            <person name="Kourtchenko O."/>
            <person name="Godhe A."/>
            <person name="Clarke A.K."/>
        </authorList>
    </citation>
    <scope>NUCLEOTIDE SEQUENCE [LARGE SCALE GENOMIC DNA]</scope>
    <source>
        <strain evidence="2 3">SMR4r</strain>
    </source>
</reference>
<accession>A0A1Y0EB58</accession>
<dbReference type="OrthoDB" id="8902678at2"/>
<evidence type="ECO:0000313" key="3">
    <source>
        <dbReference type="Proteomes" id="UP000195273"/>
    </source>
</evidence>
<dbReference type="Pfam" id="PF13443">
    <property type="entry name" value="HTH_26"/>
    <property type="match status" value="1"/>
</dbReference>
<dbReference type="PROSITE" id="PS50943">
    <property type="entry name" value="HTH_CROC1"/>
    <property type="match status" value="1"/>
</dbReference>
<organism evidence="2 3">
    <name type="scientific">Yoonia vestfoldensis</name>
    <dbReference type="NCBI Taxonomy" id="245188"/>
    <lineage>
        <taxon>Bacteria</taxon>
        <taxon>Pseudomonadati</taxon>
        <taxon>Pseudomonadota</taxon>
        <taxon>Alphaproteobacteria</taxon>
        <taxon>Rhodobacterales</taxon>
        <taxon>Paracoccaceae</taxon>
        <taxon>Yoonia</taxon>
    </lineage>
</organism>
<dbReference type="Gene3D" id="1.10.260.40">
    <property type="entry name" value="lambda repressor-like DNA-binding domains"/>
    <property type="match status" value="1"/>
</dbReference>
<dbReference type="GO" id="GO:0003677">
    <property type="term" value="F:DNA binding"/>
    <property type="evidence" value="ECO:0007669"/>
    <property type="project" value="InterPro"/>
</dbReference>
<keyword evidence="3" id="KW-1185">Reference proteome</keyword>
<dbReference type="EMBL" id="CP021431">
    <property type="protein sequence ID" value="ARU00864.1"/>
    <property type="molecule type" value="Genomic_DNA"/>
</dbReference>
<proteinExistence type="predicted"/>
<evidence type="ECO:0000313" key="2">
    <source>
        <dbReference type="EMBL" id="ARU00864.1"/>
    </source>
</evidence>
<feature type="domain" description="HTH cro/C1-type" evidence="1">
    <location>
        <begin position="18"/>
        <end position="62"/>
    </location>
</feature>
<sequence length="274" mass="30706">MQDNIARNLKLLCSYAPSIADVCRGLGINRQQFTKYLSGTSRPSARNTRRICDYFGVDEEELLLPHGRFADLVSLRPRARHLLRALGPAATHIDRMIVGSADSLKPYCGYYFYYYYTPSRPGMIRRSLLRIVEYKGVYYTRLSERIQPEESLLGRSHFIRYIGTALMLGGRIFIIDHNANALRSLSQTILFPAAAEVPAYLTGMTLGVQGRSARSPFAAQVFLEYLGKTIDKRKSMKQTGIFAPQCPALPRHVARMLAAGGEGQHMLTALELPA</sequence>
<dbReference type="KEGG" id="lvs:LOKVESSMR4R_01548"/>
<dbReference type="InterPro" id="IPR001387">
    <property type="entry name" value="Cro/C1-type_HTH"/>
</dbReference>
<protein>
    <submittedName>
        <fullName evidence="2">Helix-turn-helix domain protein</fullName>
    </submittedName>
</protein>
<dbReference type="CDD" id="cd00093">
    <property type="entry name" value="HTH_XRE"/>
    <property type="match status" value="1"/>
</dbReference>
<dbReference type="Proteomes" id="UP000195273">
    <property type="component" value="Chromosome"/>
</dbReference>
<dbReference type="RefSeq" id="WP_087207202.1">
    <property type="nucleotide sequence ID" value="NZ_CP021431.1"/>
</dbReference>
<dbReference type="AlphaFoldDB" id="A0A1Y0EB58"/>
<name>A0A1Y0EB58_9RHOB</name>
<dbReference type="SUPFAM" id="SSF47413">
    <property type="entry name" value="lambda repressor-like DNA-binding domains"/>
    <property type="match status" value="1"/>
</dbReference>